<evidence type="ECO:0000256" key="1">
    <source>
        <dbReference type="SAM" id="MobiDB-lite"/>
    </source>
</evidence>
<dbReference type="SUPFAM" id="SSF50998">
    <property type="entry name" value="Quinoprotein alcohol dehydrogenase-like"/>
    <property type="match status" value="1"/>
</dbReference>
<dbReference type="InterPro" id="IPR015943">
    <property type="entry name" value="WD40/YVTN_repeat-like_dom_sf"/>
</dbReference>
<dbReference type="SMART" id="SM00564">
    <property type="entry name" value="PQQ"/>
    <property type="match status" value="2"/>
</dbReference>
<dbReference type="InterPro" id="IPR018391">
    <property type="entry name" value="PQQ_b-propeller_rpt"/>
</dbReference>
<gene>
    <name evidence="3" type="ORF">JO380_003056</name>
</gene>
<evidence type="ECO:0000313" key="3">
    <source>
        <dbReference type="EMBL" id="MDQ0426675.1"/>
    </source>
</evidence>
<dbReference type="InterPro" id="IPR002372">
    <property type="entry name" value="PQQ_rpt_dom"/>
</dbReference>
<feature type="region of interest" description="Disordered" evidence="1">
    <location>
        <begin position="1"/>
        <end position="52"/>
    </location>
</feature>
<evidence type="ECO:0000313" key="4">
    <source>
        <dbReference type="Proteomes" id="UP001240250"/>
    </source>
</evidence>
<sequence>MGGTRPGARMRPVELVDEDDERPTSVTSARHGDAGPGDDGPDDGSTAGAGGPSWRRWWPWVVGVAVLAVSSAGVATVQADALARERADRIARVPGMVRPVEQAPAVRWRAPAEGPAPAVAAGGALVLLSVADGTWTARAHDPATGDVRWELPLVEQPGAGFESLVVTCAAGDAQQDVLLCAWAEPDVLYGGAEVTTPYAPPTRVVAVDPADGAVLGEWEAAGPTLGVTRVDDDLVVAVARPDRRVTVERRAGTSGEVRWSWTSPESLVDPTGVRVPPRLVADRRVVTMAGIAPTVLDARSGDVIRSGGRGRQMLARGLPDGGYVLWVWTVGAELRAADGTVRGEVPALPVRVVTDGSLDGWLLVDTGNQVEAVAAQDGAPLWRLTTPAEPVAAVDGVVVLARDATVLVVDGGDGRELWERREPREVLSDPVTDGLHAIVAVPGRDATDLVARGLHDGVLAWDVALPADVEQVVAVGGRLVALTGAEALVLG</sequence>
<dbReference type="Proteomes" id="UP001240250">
    <property type="component" value="Unassembled WGS sequence"/>
</dbReference>
<protein>
    <submittedName>
        <fullName evidence="3">Outer membrane protein assembly factor BamB</fullName>
    </submittedName>
</protein>
<proteinExistence type="predicted"/>
<name>A0ABU0GMT1_9CELL</name>
<accession>A0ABU0GMT1</accession>
<dbReference type="Gene3D" id="2.130.10.10">
    <property type="entry name" value="YVTN repeat-like/Quinoprotein amine dehydrogenase"/>
    <property type="match status" value="1"/>
</dbReference>
<comment type="caution">
    <text evidence="3">The sequence shown here is derived from an EMBL/GenBank/DDBJ whole genome shotgun (WGS) entry which is preliminary data.</text>
</comment>
<dbReference type="EMBL" id="JAUSVM010000001">
    <property type="protein sequence ID" value="MDQ0426675.1"/>
    <property type="molecule type" value="Genomic_DNA"/>
</dbReference>
<dbReference type="Pfam" id="PF13360">
    <property type="entry name" value="PQQ_2"/>
    <property type="match status" value="1"/>
</dbReference>
<dbReference type="RefSeq" id="WP_070318684.1">
    <property type="nucleotide sequence ID" value="NZ_JAUSVM010000001.1"/>
</dbReference>
<organism evidence="3 4">
    <name type="scientific">Cellulomonas iranensis</name>
    <dbReference type="NCBI Taxonomy" id="76862"/>
    <lineage>
        <taxon>Bacteria</taxon>
        <taxon>Bacillati</taxon>
        <taxon>Actinomycetota</taxon>
        <taxon>Actinomycetes</taxon>
        <taxon>Micrococcales</taxon>
        <taxon>Cellulomonadaceae</taxon>
        <taxon>Cellulomonas</taxon>
    </lineage>
</organism>
<dbReference type="Gene3D" id="2.40.128.630">
    <property type="match status" value="1"/>
</dbReference>
<keyword evidence="4" id="KW-1185">Reference proteome</keyword>
<reference evidence="3 4" key="1">
    <citation type="submission" date="2023-07" db="EMBL/GenBank/DDBJ databases">
        <title>Sequencing the genomes of 1000 actinobacteria strains.</title>
        <authorList>
            <person name="Klenk H.-P."/>
        </authorList>
    </citation>
    <scope>NUCLEOTIDE SEQUENCE [LARGE SCALE GENOMIC DNA]</scope>
    <source>
        <strain evidence="3 4">DSM 14785</strain>
    </source>
</reference>
<dbReference type="InterPro" id="IPR011047">
    <property type="entry name" value="Quinoprotein_ADH-like_sf"/>
</dbReference>
<feature type="domain" description="Pyrrolo-quinoline quinone repeat" evidence="2">
    <location>
        <begin position="356"/>
        <end position="480"/>
    </location>
</feature>
<evidence type="ECO:0000259" key="2">
    <source>
        <dbReference type="Pfam" id="PF13360"/>
    </source>
</evidence>